<organism evidence="9 10">
    <name type="scientific">Stella humosa</name>
    <dbReference type="NCBI Taxonomy" id="94"/>
    <lineage>
        <taxon>Bacteria</taxon>
        <taxon>Pseudomonadati</taxon>
        <taxon>Pseudomonadota</taxon>
        <taxon>Alphaproteobacteria</taxon>
        <taxon>Rhodospirillales</taxon>
        <taxon>Stellaceae</taxon>
        <taxon>Stella</taxon>
    </lineage>
</organism>
<evidence type="ECO:0000256" key="1">
    <source>
        <dbReference type="ARBA" id="ARBA00004651"/>
    </source>
</evidence>
<evidence type="ECO:0000256" key="6">
    <source>
        <dbReference type="ARBA" id="ARBA00022989"/>
    </source>
</evidence>
<accession>A0A3N1L241</accession>
<feature type="transmembrane region" description="Helical" evidence="8">
    <location>
        <begin position="6"/>
        <end position="32"/>
    </location>
</feature>
<evidence type="ECO:0000313" key="9">
    <source>
        <dbReference type="EMBL" id="ROP83585.1"/>
    </source>
</evidence>
<evidence type="ECO:0000256" key="2">
    <source>
        <dbReference type="ARBA" id="ARBA00006939"/>
    </source>
</evidence>
<evidence type="ECO:0000256" key="3">
    <source>
        <dbReference type="ARBA" id="ARBA00022475"/>
    </source>
</evidence>
<dbReference type="InterPro" id="IPR003689">
    <property type="entry name" value="ZIP"/>
</dbReference>
<proteinExistence type="inferred from homology"/>
<keyword evidence="6 8" id="KW-1133">Transmembrane helix</keyword>
<keyword evidence="7 8" id="KW-0472">Membrane</keyword>
<sequence length="262" mass="26442">MTPETLSPILLGSVGSLLAGLLTAVGAAPILFMDPPTERRERVLLGFSAGVMLAASFFSLIMPGVEVLEKAGNGPAVAAAIMALAVALGAGGIAALNRLAPVDHLVIGPSGDPTGMIRRIWLFVIAITLHNFPEGMAVGVSFGGGDFDQGLATAVGIGVQNMPEGLAVAASLATLGYSRGWAFAAALASGLVEPLGGLLGVLVVVNVGWLLPWGLGIAGGAMIYVVAAEIIPLSQREDEDGHAILALMVGLVGMMFLDIALG</sequence>
<evidence type="ECO:0000256" key="4">
    <source>
        <dbReference type="ARBA" id="ARBA00022692"/>
    </source>
</evidence>
<reference evidence="9 10" key="1">
    <citation type="submission" date="2018-11" db="EMBL/GenBank/DDBJ databases">
        <title>Genomic Encyclopedia of Type Strains, Phase IV (KMG-IV): sequencing the most valuable type-strain genomes for metagenomic binning, comparative biology and taxonomic classification.</title>
        <authorList>
            <person name="Goeker M."/>
        </authorList>
    </citation>
    <scope>NUCLEOTIDE SEQUENCE [LARGE SCALE GENOMIC DNA]</scope>
    <source>
        <strain evidence="9 10">DSM 5900</strain>
    </source>
</reference>
<dbReference type="RefSeq" id="WP_123693277.1">
    <property type="nucleotide sequence ID" value="NZ_AP019700.1"/>
</dbReference>
<dbReference type="OrthoDB" id="9787346at2"/>
<dbReference type="EMBL" id="RJKX01000016">
    <property type="protein sequence ID" value="ROP83585.1"/>
    <property type="molecule type" value="Genomic_DNA"/>
</dbReference>
<evidence type="ECO:0000256" key="7">
    <source>
        <dbReference type="ARBA" id="ARBA00023136"/>
    </source>
</evidence>
<dbReference type="GO" id="GO:0005385">
    <property type="term" value="F:zinc ion transmembrane transporter activity"/>
    <property type="evidence" value="ECO:0007669"/>
    <property type="project" value="TreeGrafter"/>
</dbReference>
<feature type="transmembrane region" description="Helical" evidence="8">
    <location>
        <begin position="77"/>
        <end position="96"/>
    </location>
</feature>
<dbReference type="Proteomes" id="UP000278222">
    <property type="component" value="Unassembled WGS sequence"/>
</dbReference>
<dbReference type="PANTHER" id="PTHR11040:SF211">
    <property type="entry name" value="ZINC TRANSPORTER ZIP11"/>
    <property type="match status" value="1"/>
</dbReference>
<name>A0A3N1L241_9PROT</name>
<dbReference type="AlphaFoldDB" id="A0A3N1L241"/>
<comment type="subcellular location">
    <subcellularLocation>
        <location evidence="1">Cell membrane</location>
        <topology evidence="1">Multi-pass membrane protein</topology>
    </subcellularLocation>
</comment>
<feature type="transmembrane region" description="Helical" evidence="8">
    <location>
        <begin position="181"/>
        <end position="204"/>
    </location>
</feature>
<dbReference type="Pfam" id="PF02535">
    <property type="entry name" value="Zip"/>
    <property type="match status" value="1"/>
</dbReference>
<evidence type="ECO:0000256" key="8">
    <source>
        <dbReference type="SAM" id="Phobius"/>
    </source>
</evidence>
<keyword evidence="10" id="KW-1185">Reference proteome</keyword>
<feature type="transmembrane region" description="Helical" evidence="8">
    <location>
        <begin position="210"/>
        <end position="231"/>
    </location>
</feature>
<dbReference type="PANTHER" id="PTHR11040">
    <property type="entry name" value="ZINC/IRON TRANSPORTER"/>
    <property type="match status" value="1"/>
</dbReference>
<keyword evidence="5" id="KW-0862">Zinc</keyword>
<comment type="similarity">
    <text evidence="2">Belongs to the ZIP transporter (TC 2.A.5) family.</text>
</comment>
<keyword evidence="4 8" id="KW-0812">Transmembrane</keyword>
<evidence type="ECO:0000256" key="5">
    <source>
        <dbReference type="ARBA" id="ARBA00022833"/>
    </source>
</evidence>
<keyword evidence="3" id="KW-1003">Cell membrane</keyword>
<gene>
    <name evidence="9" type="ORF">EDC65_4233</name>
</gene>
<feature type="transmembrane region" description="Helical" evidence="8">
    <location>
        <begin position="243"/>
        <end position="261"/>
    </location>
</feature>
<comment type="caution">
    <text evidence="9">The sequence shown here is derived from an EMBL/GenBank/DDBJ whole genome shotgun (WGS) entry which is preliminary data.</text>
</comment>
<feature type="transmembrane region" description="Helical" evidence="8">
    <location>
        <begin position="44"/>
        <end position="65"/>
    </location>
</feature>
<protein>
    <submittedName>
        <fullName evidence="9">ZIP family zinc transporter</fullName>
    </submittedName>
</protein>
<dbReference type="GO" id="GO:0005886">
    <property type="term" value="C:plasma membrane"/>
    <property type="evidence" value="ECO:0007669"/>
    <property type="project" value="UniProtKB-SubCell"/>
</dbReference>
<evidence type="ECO:0000313" key="10">
    <source>
        <dbReference type="Proteomes" id="UP000278222"/>
    </source>
</evidence>